<evidence type="ECO:0000313" key="2">
    <source>
        <dbReference type="EMBL" id="WVZ12172.1"/>
    </source>
</evidence>
<sequence>MDGEGKIDGAPEKGDENVECARAARLEKFRTNIQKIRSLKDEIVAIRKELSNRRKRRKVEQCDYGPKSGVVVDGEGNEEGADAAPVEEAPSEGIQEADADAVQDVVHQATGDAVVEEACVEEALGHETAADEDGAHQAACEAVVEEIGAGAATVEGAPVCETAADEDGAHQAACEAVVEEISAVAATVEGAPVSETAGDEDGAHQAPCEAVVDEIGLDAAAVEGAPVHETTAVENGAHEAAFEAVVDEIGADSALVEFAPVFETTTAADEQPIREEAVDEEYLGDEVPERDPPAFVDIGGDDQDDEIIPHAEPMVLEPLTTDFGDVRARVDLDKLYQLITRKDIVTR</sequence>
<dbReference type="AlphaFoldDB" id="A0AAQ3NPC6"/>
<organism evidence="2 3">
    <name type="scientific">Vigna mungo</name>
    <name type="common">Black gram</name>
    <name type="synonym">Phaseolus mungo</name>
    <dbReference type="NCBI Taxonomy" id="3915"/>
    <lineage>
        <taxon>Eukaryota</taxon>
        <taxon>Viridiplantae</taxon>
        <taxon>Streptophyta</taxon>
        <taxon>Embryophyta</taxon>
        <taxon>Tracheophyta</taxon>
        <taxon>Spermatophyta</taxon>
        <taxon>Magnoliopsida</taxon>
        <taxon>eudicotyledons</taxon>
        <taxon>Gunneridae</taxon>
        <taxon>Pentapetalae</taxon>
        <taxon>rosids</taxon>
        <taxon>fabids</taxon>
        <taxon>Fabales</taxon>
        <taxon>Fabaceae</taxon>
        <taxon>Papilionoideae</taxon>
        <taxon>50 kb inversion clade</taxon>
        <taxon>NPAAA clade</taxon>
        <taxon>indigoferoid/millettioid clade</taxon>
        <taxon>Phaseoleae</taxon>
        <taxon>Vigna</taxon>
    </lineage>
</organism>
<protein>
    <submittedName>
        <fullName evidence="2">Uncharacterized protein</fullName>
    </submittedName>
</protein>
<dbReference type="EMBL" id="CP144696">
    <property type="protein sequence ID" value="WVZ12172.1"/>
    <property type="molecule type" value="Genomic_DNA"/>
</dbReference>
<keyword evidence="3" id="KW-1185">Reference proteome</keyword>
<name>A0AAQ3NPC6_VIGMU</name>
<evidence type="ECO:0000313" key="3">
    <source>
        <dbReference type="Proteomes" id="UP001374535"/>
    </source>
</evidence>
<accession>A0AAQ3NPC6</accession>
<evidence type="ECO:0000256" key="1">
    <source>
        <dbReference type="SAM" id="MobiDB-lite"/>
    </source>
</evidence>
<dbReference type="Proteomes" id="UP001374535">
    <property type="component" value="Chromosome 5"/>
</dbReference>
<gene>
    <name evidence="2" type="ORF">V8G54_016702</name>
</gene>
<feature type="region of interest" description="Disordered" evidence="1">
    <location>
        <begin position="53"/>
        <end position="93"/>
    </location>
</feature>
<proteinExistence type="predicted"/>
<reference evidence="2 3" key="1">
    <citation type="journal article" date="2023" name="Life. Sci Alliance">
        <title>Evolutionary insights into 3D genome organization and epigenetic landscape of Vigna mungo.</title>
        <authorList>
            <person name="Junaid A."/>
            <person name="Singh B."/>
            <person name="Bhatia S."/>
        </authorList>
    </citation>
    <scope>NUCLEOTIDE SEQUENCE [LARGE SCALE GENOMIC DNA]</scope>
    <source>
        <strain evidence="2">Urdbean</strain>
    </source>
</reference>